<keyword evidence="3" id="KW-0862">Zinc</keyword>
<proteinExistence type="predicted"/>
<sequence>MNHSLLQMMRSDTVPFLTSFFFTDSLYIPREDYKEFVELCRLVLDYPMQTDGKYHYRVPGAYHTNGLMARWMAKVIYCLRMHLFRNEFKLTATETKSLTEFCLFATHIYVPAWMLFPILSDASVKYLQLLGKIEQYFEINKNVAKKIKKSFSNTQYLDVELVMMRPQILESASIDILKFCSKWMKANSRQDFEPTKYSKVCSLHFQTNDFTHESIDSNQRRKKARSNKNVKHLKPKAVPSIFQNAPKYLSTSKSERPTRLATSNSDSILKLTD</sequence>
<evidence type="ECO:0000256" key="3">
    <source>
        <dbReference type="ARBA" id="ARBA00022833"/>
    </source>
</evidence>
<gene>
    <name evidence="8" type="primary">20205632</name>
    <name evidence="7" type="ORF">HELRODRAFT_175949</name>
</gene>
<dbReference type="GeneID" id="20205632"/>
<dbReference type="SUPFAM" id="SSF57716">
    <property type="entry name" value="Glucocorticoid receptor-like (DNA-binding domain)"/>
    <property type="match status" value="1"/>
</dbReference>
<name>T1F9Y3_HELRO</name>
<evidence type="ECO:0000313" key="9">
    <source>
        <dbReference type="Proteomes" id="UP000015101"/>
    </source>
</evidence>
<dbReference type="InParanoid" id="T1F9Y3"/>
<feature type="domain" description="THAP-type" evidence="6">
    <location>
        <begin position="179"/>
        <end position="242"/>
    </location>
</feature>
<dbReference type="EnsemblMetazoa" id="HelroT175949">
    <property type="protein sequence ID" value="HelroP175949"/>
    <property type="gene ID" value="HelroG175949"/>
</dbReference>
<feature type="region of interest" description="Disordered" evidence="5">
    <location>
        <begin position="248"/>
        <end position="273"/>
    </location>
</feature>
<evidence type="ECO:0000313" key="7">
    <source>
        <dbReference type="EMBL" id="ESO00508.1"/>
    </source>
</evidence>
<keyword evidence="9" id="KW-1185">Reference proteome</keyword>
<reference evidence="9" key="1">
    <citation type="submission" date="2012-12" db="EMBL/GenBank/DDBJ databases">
        <authorList>
            <person name="Hellsten U."/>
            <person name="Grimwood J."/>
            <person name="Chapman J.A."/>
            <person name="Shapiro H."/>
            <person name="Aerts A."/>
            <person name="Otillar R.P."/>
            <person name="Terry A.Y."/>
            <person name="Boore J.L."/>
            <person name="Simakov O."/>
            <person name="Marletaz F."/>
            <person name="Cho S.-J."/>
            <person name="Edsinger-Gonzales E."/>
            <person name="Havlak P."/>
            <person name="Kuo D.-H."/>
            <person name="Larsson T."/>
            <person name="Lv J."/>
            <person name="Arendt D."/>
            <person name="Savage R."/>
            <person name="Osoegawa K."/>
            <person name="de Jong P."/>
            <person name="Lindberg D.R."/>
            <person name="Seaver E.C."/>
            <person name="Weisblat D.A."/>
            <person name="Putnam N.H."/>
            <person name="Grigoriev I.V."/>
            <person name="Rokhsar D.S."/>
        </authorList>
    </citation>
    <scope>NUCLEOTIDE SEQUENCE</scope>
</reference>
<dbReference type="EMBL" id="KB096945">
    <property type="protein sequence ID" value="ESO00508.1"/>
    <property type="molecule type" value="Genomic_DNA"/>
</dbReference>
<evidence type="ECO:0000259" key="6">
    <source>
        <dbReference type="Pfam" id="PF05485"/>
    </source>
</evidence>
<dbReference type="GO" id="GO:0003677">
    <property type="term" value="F:DNA binding"/>
    <property type="evidence" value="ECO:0007669"/>
    <property type="project" value="UniProtKB-KW"/>
</dbReference>
<keyword evidence="4" id="KW-0238">DNA-binding</keyword>
<evidence type="ECO:0000256" key="4">
    <source>
        <dbReference type="ARBA" id="ARBA00023125"/>
    </source>
</evidence>
<dbReference type="InterPro" id="IPR006612">
    <property type="entry name" value="THAP_Znf"/>
</dbReference>
<evidence type="ECO:0000256" key="2">
    <source>
        <dbReference type="ARBA" id="ARBA00022771"/>
    </source>
</evidence>
<dbReference type="PANTHER" id="PTHR46927:SF3">
    <property type="entry name" value="THAP-TYPE DOMAIN-CONTAINING PROTEIN"/>
    <property type="match status" value="1"/>
</dbReference>
<dbReference type="Pfam" id="PF05485">
    <property type="entry name" value="THAP"/>
    <property type="match status" value="1"/>
</dbReference>
<accession>T1F9Y3</accession>
<dbReference type="PANTHER" id="PTHR46927">
    <property type="entry name" value="AGAP005574-PA"/>
    <property type="match status" value="1"/>
</dbReference>
<protein>
    <recommendedName>
        <fullName evidence="6">THAP-type domain-containing protein</fullName>
    </recommendedName>
</protein>
<dbReference type="AlphaFoldDB" id="T1F9Y3"/>
<keyword evidence="1" id="KW-0479">Metal-binding</keyword>
<dbReference type="CTD" id="20205632"/>
<keyword evidence="2" id="KW-0863">Zinc-finger</keyword>
<dbReference type="Proteomes" id="UP000015101">
    <property type="component" value="Unassembled WGS sequence"/>
</dbReference>
<organism evidence="8 9">
    <name type="scientific">Helobdella robusta</name>
    <name type="common">Californian leech</name>
    <dbReference type="NCBI Taxonomy" id="6412"/>
    <lineage>
        <taxon>Eukaryota</taxon>
        <taxon>Metazoa</taxon>
        <taxon>Spiralia</taxon>
        <taxon>Lophotrochozoa</taxon>
        <taxon>Annelida</taxon>
        <taxon>Clitellata</taxon>
        <taxon>Hirudinea</taxon>
        <taxon>Rhynchobdellida</taxon>
        <taxon>Glossiphoniidae</taxon>
        <taxon>Helobdella</taxon>
    </lineage>
</organism>
<evidence type="ECO:0000313" key="8">
    <source>
        <dbReference type="EnsemblMetazoa" id="HelroP175949"/>
    </source>
</evidence>
<dbReference type="InterPro" id="IPR052224">
    <property type="entry name" value="THAP_domain_protein"/>
</dbReference>
<dbReference type="EMBL" id="AMQM01005487">
    <property type="status" value="NOT_ANNOTATED_CDS"/>
    <property type="molecule type" value="Genomic_DNA"/>
</dbReference>
<dbReference type="KEGG" id="hro:HELRODRAFT_175949"/>
<dbReference type="OrthoDB" id="7696210at2759"/>
<evidence type="ECO:0000256" key="5">
    <source>
        <dbReference type="SAM" id="MobiDB-lite"/>
    </source>
</evidence>
<evidence type="ECO:0000256" key="1">
    <source>
        <dbReference type="ARBA" id="ARBA00022723"/>
    </source>
</evidence>
<reference evidence="8" key="3">
    <citation type="submission" date="2015-06" db="UniProtKB">
        <authorList>
            <consortium name="EnsemblMetazoa"/>
        </authorList>
    </citation>
    <scope>IDENTIFICATION</scope>
</reference>
<reference evidence="7 9" key="2">
    <citation type="journal article" date="2013" name="Nature">
        <title>Insights into bilaterian evolution from three spiralian genomes.</title>
        <authorList>
            <person name="Simakov O."/>
            <person name="Marletaz F."/>
            <person name="Cho S.J."/>
            <person name="Edsinger-Gonzales E."/>
            <person name="Havlak P."/>
            <person name="Hellsten U."/>
            <person name="Kuo D.H."/>
            <person name="Larsson T."/>
            <person name="Lv J."/>
            <person name="Arendt D."/>
            <person name="Savage R."/>
            <person name="Osoegawa K."/>
            <person name="de Jong P."/>
            <person name="Grimwood J."/>
            <person name="Chapman J.A."/>
            <person name="Shapiro H."/>
            <person name="Aerts A."/>
            <person name="Otillar R.P."/>
            <person name="Terry A.Y."/>
            <person name="Boore J.L."/>
            <person name="Grigoriev I.V."/>
            <person name="Lindberg D.R."/>
            <person name="Seaver E.C."/>
            <person name="Weisblat D.A."/>
            <person name="Putnam N.H."/>
            <person name="Rokhsar D.S."/>
        </authorList>
    </citation>
    <scope>NUCLEOTIDE SEQUENCE</scope>
</reference>
<dbReference type="HOGENOM" id="CLU_1020402_0_0_1"/>
<feature type="compositionally biased region" description="Basic residues" evidence="5">
    <location>
        <begin position="220"/>
        <end position="235"/>
    </location>
</feature>
<dbReference type="RefSeq" id="XP_009021558.1">
    <property type="nucleotide sequence ID" value="XM_009023310.1"/>
</dbReference>
<feature type="region of interest" description="Disordered" evidence="5">
    <location>
        <begin position="215"/>
        <end position="236"/>
    </location>
</feature>
<dbReference type="GO" id="GO:0008270">
    <property type="term" value="F:zinc ion binding"/>
    <property type="evidence" value="ECO:0007669"/>
    <property type="project" value="UniProtKB-KW"/>
</dbReference>